<dbReference type="InterPro" id="IPR017821">
    <property type="entry name" value="Succinate_CoA_transferase"/>
</dbReference>
<dbReference type="Gene3D" id="3.40.1080.10">
    <property type="entry name" value="Glutaconate Coenzyme A-transferase"/>
    <property type="match status" value="1"/>
</dbReference>
<accession>A0ABS9L5D7</accession>
<evidence type="ECO:0000313" key="5">
    <source>
        <dbReference type="Proteomes" id="UP001165368"/>
    </source>
</evidence>
<keyword evidence="4" id="KW-0378">Hydrolase</keyword>
<dbReference type="GO" id="GO:0016787">
    <property type="term" value="F:hydrolase activity"/>
    <property type="evidence" value="ECO:0007669"/>
    <property type="project" value="UniProtKB-KW"/>
</dbReference>
<dbReference type="EMBL" id="JAKLTQ010000004">
    <property type="protein sequence ID" value="MCG2621882.1"/>
    <property type="molecule type" value="Genomic_DNA"/>
</dbReference>
<dbReference type="NCBIfam" id="TIGR03458">
    <property type="entry name" value="YgfH_subfam"/>
    <property type="match status" value="1"/>
</dbReference>
<reference evidence="4" key="1">
    <citation type="submission" date="2022-01" db="EMBL/GenBank/DDBJ databases">
        <authorList>
            <person name="Jo J.-H."/>
            <person name="Im W.-T."/>
        </authorList>
    </citation>
    <scope>NUCLEOTIDE SEQUENCE</scope>
    <source>
        <strain evidence="4">I2-34</strain>
    </source>
</reference>
<evidence type="ECO:0000259" key="3">
    <source>
        <dbReference type="Pfam" id="PF13336"/>
    </source>
</evidence>
<dbReference type="InterPro" id="IPR003702">
    <property type="entry name" value="ActCoA_hydro_N"/>
</dbReference>
<gene>
    <name evidence="4" type="ORF">LVY72_08115</name>
</gene>
<dbReference type="InterPro" id="IPR026888">
    <property type="entry name" value="AcetylCoA_hyd_C"/>
</dbReference>
<dbReference type="InterPro" id="IPR037171">
    <property type="entry name" value="NagB/RpiA_transferase-like"/>
</dbReference>
<evidence type="ECO:0000256" key="1">
    <source>
        <dbReference type="ARBA" id="ARBA00009632"/>
    </source>
</evidence>
<dbReference type="Pfam" id="PF02550">
    <property type="entry name" value="AcetylCoA_hydro"/>
    <property type="match status" value="1"/>
</dbReference>
<dbReference type="RefSeq" id="WP_237819540.1">
    <property type="nucleotide sequence ID" value="NZ_JAKLTQ010000004.1"/>
</dbReference>
<feature type="domain" description="Acetyl-CoA hydrolase/transferase C-terminal" evidence="3">
    <location>
        <begin position="322"/>
        <end position="468"/>
    </location>
</feature>
<protein>
    <submittedName>
        <fullName evidence="4">Acetyl-CoA hydrolase/transferase family protein</fullName>
    </submittedName>
</protein>
<dbReference type="InterPro" id="IPR046433">
    <property type="entry name" value="ActCoA_hydro"/>
</dbReference>
<name>A0ABS9L5D7_9MICC</name>
<dbReference type="InterPro" id="IPR038460">
    <property type="entry name" value="AcetylCoA_hyd_C_sf"/>
</dbReference>
<dbReference type="Proteomes" id="UP001165368">
    <property type="component" value="Unassembled WGS sequence"/>
</dbReference>
<keyword evidence="5" id="KW-1185">Reference proteome</keyword>
<feature type="domain" description="Acetyl-CoA hydrolase/transferase N-terminal" evidence="2">
    <location>
        <begin position="12"/>
        <end position="221"/>
    </location>
</feature>
<dbReference type="Gene3D" id="3.30.750.70">
    <property type="entry name" value="4-hydroxybutyrate coenzyme like domains"/>
    <property type="match status" value="1"/>
</dbReference>
<sequence length="505" mass="55150">MHDRIRDARMLERVVTAEQAAALINPGMTVAMSGFTGAGYPKAVPQALAARMEAEHDAGHPFRIKVLTGASTAPELDGALAKVDGLELRLPYQSDPTMRARINAGELDYIDIHLSHVGQYTWYGFFGDIDLAVIEVAGVLEDGRLIPSSSVGNNKTWLEQAGKVILEVNRFQPAELEGMHDIYYGTALPPNRKPIPMTSPEDRIGEPYLRVDPDKVIAIVETNGPDRNSPFNPPDEASRQIAGHLLEFLEHEIKRGRLAETLLPLQSGVGNIPNAVLEGLAAGGYRGLTAFTEVIQDGMLKLLKDGVLKMASATSFSLSRAGVDEFNANVDYYRERIILRPQEISNHPELVRRLGCIALNGMIEADIYGNINSTHVAGTRIMNGIGGSGDFARNSYLSVFMSPSTAKGGTVSSIVPMASHVDHTEHDTMIVVTEQGLADLRGLAPKQRARIIIENCAHPDFQPMLQDYFDRACRDSYGKHTPHLLGEALSWHQRFVETGSMKPAG</sequence>
<organism evidence="4 5">
    <name type="scientific">Arthrobacter hankyongi</name>
    <dbReference type="NCBI Taxonomy" id="2904801"/>
    <lineage>
        <taxon>Bacteria</taxon>
        <taxon>Bacillati</taxon>
        <taxon>Actinomycetota</taxon>
        <taxon>Actinomycetes</taxon>
        <taxon>Micrococcales</taxon>
        <taxon>Micrococcaceae</taxon>
        <taxon>Arthrobacter</taxon>
    </lineage>
</organism>
<evidence type="ECO:0000259" key="2">
    <source>
        <dbReference type="Pfam" id="PF02550"/>
    </source>
</evidence>
<dbReference type="Pfam" id="PF13336">
    <property type="entry name" value="AcetylCoA_hyd_C"/>
    <property type="match status" value="1"/>
</dbReference>
<dbReference type="PANTHER" id="PTHR43609">
    <property type="entry name" value="ACETYL-COA HYDROLASE"/>
    <property type="match status" value="1"/>
</dbReference>
<dbReference type="Gene3D" id="3.40.1080.20">
    <property type="entry name" value="Acetyl-CoA hydrolase/transferase C-terminal domain"/>
    <property type="match status" value="1"/>
</dbReference>
<proteinExistence type="inferred from homology"/>
<evidence type="ECO:0000313" key="4">
    <source>
        <dbReference type="EMBL" id="MCG2621882.1"/>
    </source>
</evidence>
<dbReference type="PANTHER" id="PTHR43609:SF1">
    <property type="entry name" value="ACETYL-COA HYDROLASE"/>
    <property type="match status" value="1"/>
</dbReference>
<comment type="similarity">
    <text evidence="1">Belongs to the acetyl-CoA hydrolase/transferase family.</text>
</comment>
<dbReference type="SUPFAM" id="SSF100950">
    <property type="entry name" value="NagB/RpiA/CoA transferase-like"/>
    <property type="match status" value="2"/>
</dbReference>
<comment type="caution">
    <text evidence="4">The sequence shown here is derived from an EMBL/GenBank/DDBJ whole genome shotgun (WGS) entry which is preliminary data.</text>
</comment>